<evidence type="ECO:0000313" key="1">
    <source>
        <dbReference type="EMBL" id="OLF16252.1"/>
    </source>
</evidence>
<protein>
    <submittedName>
        <fullName evidence="1">Uncharacterized protein</fullName>
    </submittedName>
</protein>
<organism evidence="1 2">
    <name type="scientific">Actinophytocola xanthii</name>
    <dbReference type="NCBI Taxonomy" id="1912961"/>
    <lineage>
        <taxon>Bacteria</taxon>
        <taxon>Bacillati</taxon>
        <taxon>Actinomycetota</taxon>
        <taxon>Actinomycetes</taxon>
        <taxon>Pseudonocardiales</taxon>
        <taxon>Pseudonocardiaceae</taxon>
    </lineage>
</organism>
<comment type="caution">
    <text evidence="1">The sequence shown here is derived from an EMBL/GenBank/DDBJ whole genome shotgun (WGS) entry which is preliminary data.</text>
</comment>
<gene>
    <name evidence="1" type="ORF">BU204_17960</name>
</gene>
<proteinExistence type="predicted"/>
<name>A0A1Q8CPG3_9PSEU</name>
<evidence type="ECO:0000313" key="2">
    <source>
        <dbReference type="Proteomes" id="UP000185596"/>
    </source>
</evidence>
<dbReference type="AlphaFoldDB" id="A0A1Q8CPG3"/>
<accession>A0A1Q8CPG3</accession>
<dbReference type="Proteomes" id="UP000185596">
    <property type="component" value="Unassembled WGS sequence"/>
</dbReference>
<dbReference type="STRING" id="1912961.BU204_17960"/>
<sequence>MDRFLFPPEYLPGGVRCRLYQLGVEVADVDSEPSEMVTGCGRRLSVGRFQLPSTRGRVVLRIDPTGDCADTVWASLTPDEATALAHTLLAQARVARGGTTPRIFARQVIPPQRPGGRRLSDG</sequence>
<reference evidence="1 2" key="1">
    <citation type="submission" date="2016-12" db="EMBL/GenBank/DDBJ databases">
        <title>The draft genome sequence of Actinophytocola sp. 11-183.</title>
        <authorList>
            <person name="Wang W."/>
            <person name="Yuan L."/>
        </authorList>
    </citation>
    <scope>NUCLEOTIDE SEQUENCE [LARGE SCALE GENOMIC DNA]</scope>
    <source>
        <strain evidence="1 2">11-183</strain>
    </source>
</reference>
<keyword evidence="2" id="KW-1185">Reference proteome</keyword>
<dbReference type="EMBL" id="MSIE01000031">
    <property type="protein sequence ID" value="OLF16252.1"/>
    <property type="molecule type" value="Genomic_DNA"/>
</dbReference>